<feature type="transmembrane region" description="Helical" evidence="3">
    <location>
        <begin position="969"/>
        <end position="988"/>
    </location>
</feature>
<dbReference type="GeneID" id="70239602"/>
<feature type="repeat" description="ANK" evidence="2">
    <location>
        <begin position="623"/>
        <end position="655"/>
    </location>
</feature>
<keyword evidence="3" id="KW-0472">Membrane</keyword>
<dbReference type="PROSITE" id="PS50088">
    <property type="entry name" value="ANK_REPEAT"/>
    <property type="match status" value="3"/>
</dbReference>
<dbReference type="InterPro" id="IPR002110">
    <property type="entry name" value="Ankyrin_rpt"/>
</dbReference>
<dbReference type="SUPFAM" id="SSF52540">
    <property type="entry name" value="P-loop containing nucleoside triphosphate hydrolases"/>
    <property type="match status" value="1"/>
</dbReference>
<evidence type="ECO:0000259" key="4">
    <source>
        <dbReference type="Pfam" id="PF24883"/>
    </source>
</evidence>
<dbReference type="EMBL" id="JAJTJA010000001">
    <property type="protein sequence ID" value="KAH8705386.1"/>
    <property type="molecule type" value="Genomic_DNA"/>
</dbReference>
<feature type="repeat" description="ANK" evidence="2">
    <location>
        <begin position="559"/>
        <end position="591"/>
    </location>
</feature>
<evidence type="ECO:0000256" key="3">
    <source>
        <dbReference type="SAM" id="Phobius"/>
    </source>
</evidence>
<dbReference type="PANTHER" id="PTHR10039:SF16">
    <property type="entry name" value="GPI INOSITOL-DEACYLASE"/>
    <property type="match status" value="1"/>
</dbReference>
<dbReference type="PANTHER" id="PTHR10039">
    <property type="entry name" value="AMELOGENIN"/>
    <property type="match status" value="1"/>
</dbReference>
<proteinExistence type="predicted"/>
<evidence type="ECO:0000256" key="1">
    <source>
        <dbReference type="ARBA" id="ARBA00022737"/>
    </source>
</evidence>
<dbReference type="InterPro" id="IPR036770">
    <property type="entry name" value="Ankyrin_rpt-contain_sf"/>
</dbReference>
<dbReference type="RefSeq" id="XP_046078007.1">
    <property type="nucleotide sequence ID" value="XM_046209315.1"/>
</dbReference>
<organism evidence="5 6">
    <name type="scientific">Talaromyces proteolyticus</name>
    <dbReference type="NCBI Taxonomy" id="1131652"/>
    <lineage>
        <taxon>Eukaryota</taxon>
        <taxon>Fungi</taxon>
        <taxon>Dikarya</taxon>
        <taxon>Ascomycota</taxon>
        <taxon>Pezizomycotina</taxon>
        <taxon>Eurotiomycetes</taxon>
        <taxon>Eurotiomycetidae</taxon>
        <taxon>Eurotiales</taxon>
        <taxon>Trichocomaceae</taxon>
        <taxon>Talaromyces</taxon>
        <taxon>Talaromyces sect. Bacilispori</taxon>
    </lineage>
</organism>
<dbReference type="Proteomes" id="UP001201262">
    <property type="component" value="Unassembled WGS sequence"/>
</dbReference>
<dbReference type="InterPro" id="IPR056884">
    <property type="entry name" value="NPHP3-like_N"/>
</dbReference>
<feature type="domain" description="Nephrocystin 3-like N-terminal" evidence="4">
    <location>
        <begin position="22"/>
        <end position="202"/>
    </location>
</feature>
<dbReference type="Gene3D" id="1.25.40.20">
    <property type="entry name" value="Ankyrin repeat-containing domain"/>
    <property type="match status" value="1"/>
</dbReference>
<sequence length="989" mass="113741">MLTDPRDDKANTISEFGERVEGTCTWIKENKSYQAWYQEQGSKLLWICGPPATGKTYMSIFLTDELEKAIKTESSMENDSELLVFYFCSAQNNKRSTGIALLRGLIYMVLLQKPKLVDYILDDFIQFKQHNGLFAPSNREALWRNFEKILQKIDTRKIYFVLDALDECEKHSLEWLLQKLTGLFSSNTQPPKTILKIIITSRQLPEVLSVYLSQFPHVNVNSGEKYLEYDLKLFISSKIKSLADAKSSIEKDENKRAKLRIKWLLATQPLTSYTNETFLWISFIIRDLRKALLTEVPQMLEKLPRGLDNYYERILYQILELGEAKSLTAALIIRWVAMVRRPLSLVELSAATDTLPTQTHSQEEVMNDHISLCGYFLKVDNGVVHLIHQSAKDYLRSNILKKRGHPLSQFHIVETDVDFQIAQTCLKYIQGKFERGGPYENGREYTLSPKLFCTELEEFQRFPLPGYSTNWWPEHARRSKKDNALLNLSFFSSDSSTRQAWIHSYWRTNMPKWQTPGTSFNLIHFSSFFGLKLIARSIVSSNSLTKRTLHDTVNSKSIHDMSPLHWAVRNGHHSVAKLLIDYGADLNARGYGLPPLIWAVRNGHKKLAKMLLDHSAEIDKMGYGLMALHWASWEGQEGMVQLLLDHGAEISATTLSQSVVPLDMSAAKCCAMLYYLYRIRHKIPEGAAIFDIDNRYIERGLKTIMDLPYYYNKDKHGEFPWSTVQEANIVSKLAREEELLSSKEFKRFIVCLACGMTILSTLTTASEFYPNITDDLNSKAPPHERQFGWREAICVCYFGIQSISTPDIFRSFPDSLAPLKYDILLGNYISQIITVLLYPIFVRMRLAIYSGLFTTFTCVLVCSVYRLHRDTWLHIFKGMSGPFNVILSVMMFLPLCCTFIYWNCHLFTVLTMGTSFISVREYWGEFWNPSRGHTPAELAASRRFVGVLKLLGVEDEASLRQSKLSLKEIANIVFVVFLLLALPVIHFFN</sequence>
<dbReference type="InterPro" id="IPR027417">
    <property type="entry name" value="P-loop_NTPase"/>
</dbReference>
<evidence type="ECO:0000313" key="6">
    <source>
        <dbReference type="Proteomes" id="UP001201262"/>
    </source>
</evidence>
<comment type="caution">
    <text evidence="5">The sequence shown here is derived from an EMBL/GenBank/DDBJ whole genome shotgun (WGS) entry which is preliminary data.</text>
</comment>
<dbReference type="PROSITE" id="PS50297">
    <property type="entry name" value="ANK_REP_REGION"/>
    <property type="match status" value="3"/>
</dbReference>
<feature type="transmembrane region" description="Helical" evidence="3">
    <location>
        <begin position="879"/>
        <end position="902"/>
    </location>
</feature>
<keyword evidence="3" id="KW-1133">Transmembrane helix</keyword>
<dbReference type="Pfam" id="PF12796">
    <property type="entry name" value="Ank_2"/>
    <property type="match status" value="1"/>
</dbReference>
<protein>
    <recommendedName>
        <fullName evidence="4">Nephrocystin 3-like N-terminal domain-containing protein</fullName>
    </recommendedName>
</protein>
<dbReference type="Gene3D" id="3.40.50.300">
    <property type="entry name" value="P-loop containing nucleotide triphosphate hydrolases"/>
    <property type="match status" value="1"/>
</dbReference>
<accession>A0AAD4Q670</accession>
<keyword evidence="6" id="KW-1185">Reference proteome</keyword>
<feature type="transmembrane region" description="Helical" evidence="3">
    <location>
        <begin position="847"/>
        <end position="867"/>
    </location>
</feature>
<dbReference type="Pfam" id="PF24883">
    <property type="entry name" value="NPHP3_N"/>
    <property type="match status" value="1"/>
</dbReference>
<dbReference type="SUPFAM" id="SSF48403">
    <property type="entry name" value="Ankyrin repeat"/>
    <property type="match status" value="1"/>
</dbReference>
<evidence type="ECO:0000313" key="5">
    <source>
        <dbReference type="EMBL" id="KAH8705386.1"/>
    </source>
</evidence>
<dbReference type="AlphaFoldDB" id="A0AAD4Q670"/>
<gene>
    <name evidence="5" type="ORF">BGW36DRAFT_12497</name>
</gene>
<keyword evidence="3" id="KW-0812">Transmembrane</keyword>
<keyword evidence="2" id="KW-0040">ANK repeat</keyword>
<feature type="repeat" description="ANK" evidence="2">
    <location>
        <begin position="591"/>
        <end position="623"/>
    </location>
</feature>
<evidence type="ECO:0000256" key="2">
    <source>
        <dbReference type="PROSITE-ProRule" id="PRU00023"/>
    </source>
</evidence>
<reference evidence="5" key="1">
    <citation type="submission" date="2021-12" db="EMBL/GenBank/DDBJ databases">
        <title>Convergent genome expansion in fungi linked to evolution of root-endophyte symbiosis.</title>
        <authorList>
            <consortium name="DOE Joint Genome Institute"/>
            <person name="Ke Y.-H."/>
            <person name="Bonito G."/>
            <person name="Liao H.-L."/>
            <person name="Looney B."/>
            <person name="Rojas-Flechas A."/>
            <person name="Nash J."/>
            <person name="Hameed K."/>
            <person name="Schadt C."/>
            <person name="Martin F."/>
            <person name="Crous P.W."/>
            <person name="Miettinen O."/>
            <person name="Magnuson J.K."/>
            <person name="Labbe J."/>
            <person name="Jacobson D."/>
            <person name="Doktycz M.J."/>
            <person name="Veneault-Fourrey C."/>
            <person name="Kuo A."/>
            <person name="Mondo S."/>
            <person name="Calhoun S."/>
            <person name="Riley R."/>
            <person name="Ohm R."/>
            <person name="LaButti K."/>
            <person name="Andreopoulos B."/>
            <person name="Pangilinan J."/>
            <person name="Nolan M."/>
            <person name="Tritt A."/>
            <person name="Clum A."/>
            <person name="Lipzen A."/>
            <person name="Daum C."/>
            <person name="Barry K."/>
            <person name="Grigoriev I.V."/>
            <person name="Vilgalys R."/>
        </authorList>
    </citation>
    <scope>NUCLEOTIDE SEQUENCE</scope>
    <source>
        <strain evidence="5">PMI_201</strain>
    </source>
</reference>
<name>A0AAD4Q670_9EURO</name>
<keyword evidence="1" id="KW-0677">Repeat</keyword>
<dbReference type="SMART" id="SM00248">
    <property type="entry name" value="ANK"/>
    <property type="match status" value="3"/>
</dbReference>